<feature type="domain" description="PPM-type phosphatase" evidence="1">
    <location>
        <begin position="23"/>
        <end position="111"/>
    </location>
</feature>
<organism evidence="2 3">
    <name type="scientific">Angustibacter aerolatus</name>
    <dbReference type="NCBI Taxonomy" id="1162965"/>
    <lineage>
        <taxon>Bacteria</taxon>
        <taxon>Bacillati</taxon>
        <taxon>Actinomycetota</taxon>
        <taxon>Actinomycetes</taxon>
        <taxon>Kineosporiales</taxon>
        <taxon>Kineosporiaceae</taxon>
    </lineage>
</organism>
<comment type="caution">
    <text evidence="2">The sequence shown here is derived from an EMBL/GenBank/DDBJ whole genome shotgun (WGS) entry which is preliminary data.</text>
</comment>
<evidence type="ECO:0000313" key="2">
    <source>
        <dbReference type="EMBL" id="GMA86686.1"/>
    </source>
</evidence>
<gene>
    <name evidence="2" type="ORF">GCM10025868_19360</name>
</gene>
<dbReference type="EMBL" id="BSUZ01000001">
    <property type="protein sequence ID" value="GMA86686.1"/>
    <property type="molecule type" value="Genomic_DNA"/>
</dbReference>
<evidence type="ECO:0000259" key="1">
    <source>
        <dbReference type="Pfam" id="PF07228"/>
    </source>
</evidence>
<dbReference type="InterPro" id="IPR001932">
    <property type="entry name" value="PPM-type_phosphatase-like_dom"/>
</dbReference>
<dbReference type="Gene3D" id="3.60.40.10">
    <property type="entry name" value="PPM-type phosphatase domain"/>
    <property type="match status" value="1"/>
</dbReference>
<reference evidence="3" key="1">
    <citation type="journal article" date="2019" name="Int. J. Syst. Evol. Microbiol.">
        <title>The Global Catalogue of Microorganisms (GCM) 10K type strain sequencing project: providing services to taxonomists for standard genome sequencing and annotation.</title>
        <authorList>
            <consortium name="The Broad Institute Genomics Platform"/>
            <consortium name="The Broad Institute Genome Sequencing Center for Infectious Disease"/>
            <person name="Wu L."/>
            <person name="Ma J."/>
        </authorList>
    </citation>
    <scope>NUCLEOTIDE SEQUENCE [LARGE SCALE GENOMIC DNA]</scope>
    <source>
        <strain evidence="3">NBRC 108730</strain>
    </source>
</reference>
<keyword evidence="3" id="KW-1185">Reference proteome</keyword>
<dbReference type="Proteomes" id="UP001157017">
    <property type="component" value="Unassembled WGS sequence"/>
</dbReference>
<evidence type="ECO:0000313" key="3">
    <source>
        <dbReference type="Proteomes" id="UP001157017"/>
    </source>
</evidence>
<protein>
    <recommendedName>
        <fullName evidence="1">PPM-type phosphatase domain-containing protein</fullName>
    </recommendedName>
</protein>
<name>A0ABQ6JGL5_9ACTN</name>
<sequence>MHSVAATAAGDQTVDPYRAALYRGRLRPGQRLLLYTDGVIEARDGAGRFFDLRSAVHRAERSGPRASATSRDADADADEVTLQQDLGTLFTAVGAHVGGVLKDDAAALWLRPLH</sequence>
<dbReference type="Pfam" id="PF07228">
    <property type="entry name" value="SpoIIE"/>
    <property type="match status" value="1"/>
</dbReference>
<proteinExistence type="predicted"/>
<accession>A0ABQ6JGL5</accession>
<dbReference type="InterPro" id="IPR036457">
    <property type="entry name" value="PPM-type-like_dom_sf"/>
</dbReference>